<dbReference type="SMART" id="SM00184">
    <property type="entry name" value="RING"/>
    <property type="match status" value="1"/>
</dbReference>
<keyword evidence="5 7" id="KW-0863">Zinc-finger</keyword>
<dbReference type="PROSITE" id="PS50089">
    <property type="entry name" value="ZF_RING_2"/>
    <property type="match status" value="1"/>
</dbReference>
<dbReference type="Pfam" id="PF00097">
    <property type="entry name" value="zf-C3HC4"/>
    <property type="match status" value="1"/>
</dbReference>
<evidence type="ECO:0000313" key="12">
    <source>
        <dbReference type="EMBL" id="EDO48394.1"/>
    </source>
</evidence>
<dbReference type="SUPFAM" id="SSF57850">
    <property type="entry name" value="RING/U-box"/>
    <property type="match status" value="1"/>
</dbReference>
<dbReference type="InterPro" id="IPR012227">
    <property type="entry name" value="TNF_rcpt-assoc_TRAF_met"/>
</dbReference>
<feature type="zinc finger region" description="TRAF-type" evidence="7">
    <location>
        <begin position="112"/>
        <end position="187"/>
    </location>
</feature>
<dbReference type="PhylomeDB" id="A7RJK8"/>
<dbReference type="PROSITE" id="PS50145">
    <property type="entry name" value="ZF_TRAF"/>
    <property type="match status" value="1"/>
</dbReference>
<evidence type="ECO:0000256" key="5">
    <source>
        <dbReference type="ARBA" id="ARBA00022771"/>
    </source>
</evidence>
<evidence type="ECO:0000256" key="6">
    <source>
        <dbReference type="ARBA" id="ARBA00022833"/>
    </source>
</evidence>
<gene>
    <name evidence="12" type="ORF">NEMVEDRAFT_v1g238777</name>
</gene>
<keyword evidence="13" id="KW-1185">Reference proteome</keyword>
<dbReference type="SMART" id="SM00061">
    <property type="entry name" value="MATH"/>
    <property type="match status" value="1"/>
</dbReference>
<keyword evidence="4" id="KW-0677">Repeat</keyword>
<dbReference type="GO" id="GO:0042981">
    <property type="term" value="P:regulation of apoptotic process"/>
    <property type="evidence" value="ECO:0007669"/>
    <property type="project" value="InterPro"/>
</dbReference>
<dbReference type="OMA" id="ICAICHM"/>
<keyword evidence="8" id="KW-0175">Coiled coil</keyword>
<evidence type="ECO:0000256" key="3">
    <source>
        <dbReference type="ARBA" id="ARBA00022723"/>
    </source>
</evidence>
<dbReference type="GO" id="GO:0035591">
    <property type="term" value="F:signaling adaptor activity"/>
    <property type="evidence" value="ECO:0000318"/>
    <property type="project" value="GO_Central"/>
</dbReference>
<keyword evidence="3 7" id="KW-0479">Metal-binding</keyword>
<dbReference type="SUPFAM" id="SSF49599">
    <property type="entry name" value="TRAF domain-like"/>
    <property type="match status" value="2"/>
</dbReference>
<evidence type="ECO:0000313" key="13">
    <source>
        <dbReference type="Proteomes" id="UP000001593"/>
    </source>
</evidence>
<dbReference type="GO" id="GO:0005737">
    <property type="term" value="C:cytoplasm"/>
    <property type="evidence" value="ECO:0000318"/>
    <property type="project" value="GO_Central"/>
</dbReference>
<dbReference type="Proteomes" id="UP000001593">
    <property type="component" value="Unassembled WGS sequence"/>
</dbReference>
<dbReference type="EMBL" id="DS469514">
    <property type="protein sequence ID" value="EDO48394.1"/>
    <property type="molecule type" value="Genomic_DNA"/>
</dbReference>
<evidence type="ECO:0000256" key="2">
    <source>
        <dbReference type="ARBA" id="ARBA00022490"/>
    </source>
</evidence>
<evidence type="ECO:0000256" key="7">
    <source>
        <dbReference type="PROSITE-ProRule" id="PRU00207"/>
    </source>
</evidence>
<evidence type="ECO:0000259" key="11">
    <source>
        <dbReference type="PROSITE" id="PS50145"/>
    </source>
</evidence>
<dbReference type="GO" id="GO:0004842">
    <property type="term" value="F:ubiquitin-protein transferase activity"/>
    <property type="evidence" value="ECO:0007669"/>
    <property type="project" value="InterPro"/>
</dbReference>
<keyword evidence="6 7" id="KW-0862">Zinc</keyword>
<accession>A7RJK8</accession>
<dbReference type="CDD" id="cd00270">
    <property type="entry name" value="MATH_TRAF_C"/>
    <property type="match status" value="1"/>
</dbReference>
<dbReference type="GO" id="GO:0008270">
    <property type="term" value="F:zinc ion binding"/>
    <property type="evidence" value="ECO:0007669"/>
    <property type="project" value="UniProtKB-KW"/>
</dbReference>
<evidence type="ECO:0000259" key="10">
    <source>
        <dbReference type="PROSITE" id="PS50144"/>
    </source>
</evidence>
<proteinExistence type="predicted"/>
<dbReference type="GO" id="GO:0007166">
    <property type="term" value="P:cell surface receptor signaling pathway"/>
    <property type="evidence" value="ECO:0000318"/>
    <property type="project" value="GO_Central"/>
</dbReference>
<evidence type="ECO:0000256" key="4">
    <source>
        <dbReference type="ARBA" id="ARBA00022737"/>
    </source>
</evidence>
<dbReference type="HOGENOM" id="CLU_021061_4_1_1"/>
<dbReference type="AlphaFoldDB" id="A7RJK8"/>
<evidence type="ECO:0000256" key="8">
    <source>
        <dbReference type="SAM" id="Coils"/>
    </source>
</evidence>
<reference evidence="12 13" key="1">
    <citation type="journal article" date="2007" name="Science">
        <title>Sea anemone genome reveals ancestral eumetazoan gene repertoire and genomic organization.</title>
        <authorList>
            <person name="Putnam N.H."/>
            <person name="Srivastava M."/>
            <person name="Hellsten U."/>
            <person name="Dirks B."/>
            <person name="Chapman J."/>
            <person name="Salamov A."/>
            <person name="Terry A."/>
            <person name="Shapiro H."/>
            <person name="Lindquist E."/>
            <person name="Kapitonov V.V."/>
            <person name="Jurka J."/>
            <person name="Genikhovich G."/>
            <person name="Grigoriev I.V."/>
            <person name="Lucas S.M."/>
            <person name="Steele R.E."/>
            <person name="Finnerty J.R."/>
            <person name="Technau U."/>
            <person name="Martindale M.Q."/>
            <person name="Rokhsar D.S."/>
        </authorList>
    </citation>
    <scope>NUCLEOTIDE SEQUENCE [LARGE SCALE GENOMIC DNA]</scope>
    <source>
        <strain evidence="13">CH2 X CH6</strain>
    </source>
</reference>
<dbReference type="KEGG" id="nve:5520518"/>
<dbReference type="PROSITE" id="PS00518">
    <property type="entry name" value="ZF_RING_1"/>
    <property type="match status" value="1"/>
</dbReference>
<dbReference type="Gene3D" id="2.60.210.10">
    <property type="entry name" value="Apoptosis, Tumor Necrosis Factor Receptor Associated Protein 2, Chain A"/>
    <property type="match status" value="1"/>
</dbReference>
<dbReference type="PANTHER" id="PTHR10131:SF148">
    <property type="entry name" value="TNF RECEPTOR-ASSOCIATED FACTOR"/>
    <property type="match status" value="1"/>
</dbReference>
<feature type="coiled-coil region" evidence="8">
    <location>
        <begin position="214"/>
        <end position="270"/>
    </location>
</feature>
<dbReference type="InterPro" id="IPR001293">
    <property type="entry name" value="Znf_TRAF"/>
</dbReference>
<dbReference type="PANTHER" id="PTHR10131">
    <property type="entry name" value="TNF RECEPTOR ASSOCIATED FACTOR"/>
    <property type="match status" value="1"/>
</dbReference>
<evidence type="ECO:0000259" key="9">
    <source>
        <dbReference type="PROSITE" id="PS50089"/>
    </source>
</evidence>
<dbReference type="InterPro" id="IPR003613">
    <property type="entry name" value="Ubox_domain"/>
</dbReference>
<dbReference type="PIRSF" id="PIRSF015614">
    <property type="entry name" value="TRAF"/>
    <property type="match status" value="1"/>
</dbReference>
<comment type="subcellular location">
    <subcellularLocation>
        <location evidence="1">Cytoplasm</location>
    </subcellularLocation>
</comment>
<dbReference type="eggNOG" id="KOG0297">
    <property type="taxonomic scope" value="Eukaryota"/>
</dbReference>
<dbReference type="InterPro" id="IPR018957">
    <property type="entry name" value="Znf_C3HC4_RING-type"/>
</dbReference>
<dbReference type="Pfam" id="PF21355">
    <property type="entry name" value="TRAF-mep_MATH"/>
    <property type="match status" value="1"/>
</dbReference>
<dbReference type="Gene3D" id="3.30.40.10">
    <property type="entry name" value="Zinc/RING finger domain, C3HC4 (zinc finger)"/>
    <property type="match status" value="1"/>
</dbReference>
<dbReference type="FunFam" id="3.30.40.10:FF:001143">
    <property type="entry name" value="Predicted protein"/>
    <property type="match status" value="1"/>
</dbReference>
<dbReference type="InterPro" id="IPR013083">
    <property type="entry name" value="Znf_RING/FYVE/PHD"/>
</dbReference>
<dbReference type="InterPro" id="IPR049342">
    <property type="entry name" value="TRAF1-6_MATH_dom"/>
</dbReference>
<dbReference type="PROSITE" id="PS50144">
    <property type="entry name" value="MATH"/>
    <property type="match status" value="1"/>
</dbReference>
<dbReference type="SMART" id="SM00504">
    <property type="entry name" value="Ubox"/>
    <property type="match status" value="1"/>
</dbReference>
<dbReference type="InParanoid" id="A7RJK8"/>
<feature type="domain" description="MATH" evidence="10">
    <location>
        <begin position="319"/>
        <end position="487"/>
    </location>
</feature>
<evidence type="ECO:0000256" key="1">
    <source>
        <dbReference type="ARBA" id="ARBA00004496"/>
    </source>
</evidence>
<dbReference type="STRING" id="45351.A7RJK8"/>
<evidence type="ECO:0008006" key="14">
    <source>
        <dbReference type="Google" id="ProtNLM"/>
    </source>
</evidence>
<dbReference type="InterPro" id="IPR001841">
    <property type="entry name" value="Znf_RING"/>
</dbReference>
<dbReference type="InterPro" id="IPR008974">
    <property type="entry name" value="TRAF-like"/>
</dbReference>
<organism evidence="12 13">
    <name type="scientific">Nematostella vectensis</name>
    <name type="common">Starlet sea anemone</name>
    <dbReference type="NCBI Taxonomy" id="45351"/>
    <lineage>
        <taxon>Eukaryota</taxon>
        <taxon>Metazoa</taxon>
        <taxon>Cnidaria</taxon>
        <taxon>Anthozoa</taxon>
        <taxon>Hexacorallia</taxon>
        <taxon>Actiniaria</taxon>
        <taxon>Edwardsiidae</taxon>
        <taxon>Nematostella</taxon>
    </lineage>
</organism>
<feature type="domain" description="RING-type" evidence="9">
    <location>
        <begin position="30"/>
        <end position="70"/>
    </location>
</feature>
<protein>
    <recommendedName>
        <fullName evidence="14">RING-type E3 ubiquitin transferase</fullName>
    </recommendedName>
</protein>
<dbReference type="InterPro" id="IPR002083">
    <property type="entry name" value="MATH/TRAF_dom"/>
</dbReference>
<feature type="domain" description="TRAF-type" evidence="11">
    <location>
        <begin position="112"/>
        <end position="187"/>
    </location>
</feature>
<keyword evidence="2" id="KW-0963">Cytoplasm</keyword>
<dbReference type="InterPro" id="IPR017907">
    <property type="entry name" value="Znf_RING_CS"/>
</dbReference>
<dbReference type="GO" id="GO:0016567">
    <property type="term" value="P:protein ubiquitination"/>
    <property type="evidence" value="ECO:0007669"/>
    <property type="project" value="InterPro"/>
</dbReference>
<dbReference type="GO" id="GO:0043122">
    <property type="term" value="P:regulation of canonical NF-kappaB signal transduction"/>
    <property type="evidence" value="ECO:0000318"/>
    <property type="project" value="GO_Central"/>
</dbReference>
<name>A7RJK8_NEMVE</name>
<dbReference type="OrthoDB" id="5574452at2759"/>
<sequence>MAEMAECGPYAGEGFDLDQFIIPPNDELICAICHMVVNEPVLTSCGHSYCKYCIEKWCNGKEVVTCPVDNEQLKPSQIFPDKKTDRIVLSLEVKCTNNPCRWKGELRQKQKHLKICSHKAVKCILEGCNVKVPRILMEKHTNTCGWRLLHCKPCNLSYPKKDEETVQHKDDCPLAFLPCRFSEIGCTFKGRESARDEHCESAVQTHLHIACETIRDNKEQISDLHKELDKVRQELQTKSCDHMKEVNAIREKHDEAIRDNKGQIEALSKEHGIASNTIHENKEQLDTLKKELGIASETIRKNRDQIAKLSTACKTQYTDGTFVWRICNYKDKYKKAVAFATNQEVKGGNSDSDDDISMAGDIMVSLPFYTSRYGYKMRLKAYPNGYGDGKGTHLSLSIRIMKGEYDAILEWPFRRKITLSLINQSEQWRSETVEIYPDDATPDKKHKFERPIENENVGCGYSCFISHMELNSGDYIKDDVIFIEAVIT</sequence>